<keyword evidence="3" id="KW-1185">Reference proteome</keyword>
<dbReference type="PANTHER" id="PTHR12788:SF10">
    <property type="entry name" value="PROTEIN-TYROSINE SULFOTRANSFERASE"/>
    <property type="match status" value="1"/>
</dbReference>
<dbReference type="Gene3D" id="3.40.50.300">
    <property type="entry name" value="P-loop containing nucleotide triphosphate hydrolases"/>
    <property type="match status" value="1"/>
</dbReference>
<dbReference type="InterPro" id="IPR027417">
    <property type="entry name" value="P-loop_NTPase"/>
</dbReference>
<gene>
    <name evidence="2" type="ORF">QCQ61_13460</name>
</gene>
<dbReference type="SUPFAM" id="SSF52540">
    <property type="entry name" value="P-loop containing nucleoside triphosphate hydrolases"/>
    <property type="match status" value="1"/>
</dbReference>
<dbReference type="EMBL" id="CP122379">
    <property type="protein sequence ID" value="WGF92203.1"/>
    <property type="molecule type" value="Genomic_DNA"/>
</dbReference>
<dbReference type="RefSeq" id="WP_279448160.1">
    <property type="nucleotide sequence ID" value="NZ_CP122379.1"/>
</dbReference>
<dbReference type="Pfam" id="PF13469">
    <property type="entry name" value="Sulfotransfer_3"/>
    <property type="match status" value="2"/>
</dbReference>
<sequence length="280" mass="33262">MKYQPIFLIGAARSGTKILRDTIATNSEIEKIEYDINFIWKRFNEDIDHDELEVRDVKPQFKRFIFKYFNKKAKNKPFLIEKTVGNSLRIPFLLEIFPNAKFIILYRDGRDVVESVVRQWGEAPSNSYLFKKLFSIPIFQVFPFLLTYAYDTLKIKLGLVPSKKYLWGVQYKGCWNDLDKFTALEFCTKQWNQCTESIIKHRAKIKVENRLDIYYENLVKNPKNEFFRIADFLNLNEEDFDYSTLKSSNIGKSKNKLSNKDYEELNNRLKSTLIKLGYIK</sequence>
<evidence type="ECO:0000313" key="3">
    <source>
        <dbReference type="Proteomes" id="UP001238523"/>
    </source>
</evidence>
<dbReference type="Proteomes" id="UP001238523">
    <property type="component" value="Chromosome"/>
</dbReference>
<name>A0ABY8KT27_9FLAO</name>
<proteinExistence type="predicted"/>
<protein>
    <submittedName>
        <fullName evidence="2">Sulfotransferase</fullName>
        <ecNumber evidence="2">2.8.2.-</ecNumber>
    </submittedName>
</protein>
<organism evidence="2 3">
    <name type="scientific">Aequorivita marisscotiae</name>
    <dbReference type="NCBI Taxonomy" id="3040348"/>
    <lineage>
        <taxon>Bacteria</taxon>
        <taxon>Pseudomonadati</taxon>
        <taxon>Bacteroidota</taxon>
        <taxon>Flavobacteriia</taxon>
        <taxon>Flavobacteriales</taxon>
        <taxon>Flavobacteriaceae</taxon>
        <taxon>Aequorivita</taxon>
    </lineage>
</organism>
<dbReference type="PANTHER" id="PTHR12788">
    <property type="entry name" value="PROTEIN-TYROSINE SULFOTRANSFERASE 2"/>
    <property type="match status" value="1"/>
</dbReference>
<dbReference type="InterPro" id="IPR026634">
    <property type="entry name" value="TPST-like"/>
</dbReference>
<dbReference type="GO" id="GO:0016740">
    <property type="term" value="F:transferase activity"/>
    <property type="evidence" value="ECO:0007669"/>
    <property type="project" value="UniProtKB-KW"/>
</dbReference>
<evidence type="ECO:0000256" key="1">
    <source>
        <dbReference type="ARBA" id="ARBA00022679"/>
    </source>
</evidence>
<accession>A0ABY8KT27</accession>
<reference evidence="2 3" key="1">
    <citation type="submission" date="2023-04" db="EMBL/GenBank/DDBJ databases">
        <title>Taxonomic identification of the Arctic strain Aequorivita sp. nov. and transcriptomic analysis in response to temperature stress.</title>
        <authorList>
            <person name="Liu W."/>
            <person name="Cong B."/>
            <person name="Lin J."/>
        </authorList>
    </citation>
    <scope>NUCLEOTIDE SEQUENCE [LARGE SCALE GENOMIC DNA]</scope>
    <source>
        <strain evidence="2 3">Ant34-E75</strain>
    </source>
</reference>
<evidence type="ECO:0000313" key="2">
    <source>
        <dbReference type="EMBL" id="WGF92203.1"/>
    </source>
</evidence>
<dbReference type="EC" id="2.8.2.-" evidence="2"/>
<keyword evidence="1 2" id="KW-0808">Transferase</keyword>